<comment type="similarity">
    <text evidence="4">Belongs to the anaerobic G-3-P dehydrogenase subunit B family.</text>
</comment>
<dbReference type="EMBL" id="SNVX01000002">
    <property type="protein sequence ID" value="TDN60564.1"/>
    <property type="molecule type" value="Genomic_DNA"/>
</dbReference>
<keyword evidence="1 4" id="KW-0285">Flavoprotein</keyword>
<dbReference type="Proteomes" id="UP000295530">
    <property type="component" value="Unassembled WGS sequence"/>
</dbReference>
<name>A0A4R6EMX3_SCAGO</name>
<dbReference type="NCBIfam" id="TIGR03378">
    <property type="entry name" value="glycerol3P_GlpB"/>
    <property type="match status" value="1"/>
</dbReference>
<dbReference type="AlphaFoldDB" id="A0A4R6EMX3"/>
<dbReference type="Pfam" id="PF00890">
    <property type="entry name" value="FAD_binding_2"/>
    <property type="match status" value="1"/>
</dbReference>
<dbReference type="GO" id="GO:0004368">
    <property type="term" value="F:glycerol-3-phosphate dehydrogenase (quinone) activity"/>
    <property type="evidence" value="ECO:0007669"/>
    <property type="project" value="UniProtKB-UniRule"/>
</dbReference>
<dbReference type="NCBIfam" id="NF003719">
    <property type="entry name" value="PRK05329.1-2"/>
    <property type="match status" value="1"/>
</dbReference>
<protein>
    <recommendedName>
        <fullName evidence="4">Anaerobic glycerol-3-phosphate dehydrogenase subunit B</fullName>
        <shortName evidence="4">Anaerobic G-3-P dehydrogenase subunit B</shortName>
        <shortName evidence="4">Anaerobic G3Pdhase B</shortName>
        <ecNumber evidence="4">1.1.5.3</ecNumber>
    </recommendedName>
</protein>
<dbReference type="PRINTS" id="PR00420">
    <property type="entry name" value="RNGMNOXGNASE"/>
</dbReference>
<sequence length="415" mass="44418">MNVDTVIVGGGLAGLLCGLSLTRQGLRCAIISRGQSGLHFSSGSMDLLAHCATRTPREALDALSLSEPGHPYSLVGTTQVLDYAQQTEALLRDCGIAMQGCVDQPHQRVTPIGTLRQAWLTPSDITLAPAKGERITVVGIGGFLDFQPHLVAASLAKIGVQARVGEIDLPQLDVLRDNASEFRSVNLARLLDDAAQWRRLHDALLPHAQVSDKLFLPACFGLNDDGLWRWLNETLPCPLSLLPTLPPSVSGIRLHTALQRQFIKNGGMWLAGDAVTDVIHDGQTISAITTRNHGDVPFRTRFAVLASGSFFSNGLIASRDGVIEPVLGLDVLHSSPRESWTHGDFFEPQPWQRFGVQVDATLRPQRNGQRFNNLFAIGGVLGGFDGISQGCAGGVSAITALHAARQIAELAGGCS</sequence>
<evidence type="ECO:0000313" key="7">
    <source>
        <dbReference type="Proteomes" id="UP000295530"/>
    </source>
</evidence>
<feature type="domain" description="FAD-dependent oxidoreductase 2 FAD-binding" evidence="5">
    <location>
        <begin position="4"/>
        <end position="395"/>
    </location>
</feature>
<dbReference type="NCBIfam" id="NF003718">
    <property type="entry name" value="PRK05329.1-1"/>
    <property type="match status" value="1"/>
</dbReference>
<dbReference type="EC" id="1.1.5.3" evidence="4"/>
<dbReference type="SUPFAM" id="SSF51905">
    <property type="entry name" value="FAD/NAD(P)-binding domain"/>
    <property type="match status" value="1"/>
</dbReference>
<comment type="caution">
    <text evidence="6">The sequence shown here is derived from an EMBL/GenBank/DDBJ whole genome shotgun (WGS) entry which is preliminary data.</text>
</comment>
<dbReference type="GO" id="GO:0019563">
    <property type="term" value="P:glycerol catabolic process"/>
    <property type="evidence" value="ECO:0007669"/>
    <property type="project" value="UniProtKB-UniRule"/>
</dbReference>
<evidence type="ECO:0000259" key="5">
    <source>
        <dbReference type="Pfam" id="PF00890"/>
    </source>
</evidence>
<dbReference type="HAMAP" id="MF_00753">
    <property type="entry name" value="Glycerol3P_GlpB"/>
    <property type="match status" value="1"/>
</dbReference>
<dbReference type="InterPro" id="IPR036188">
    <property type="entry name" value="FAD/NAD-bd_sf"/>
</dbReference>
<dbReference type="Gene3D" id="3.50.50.60">
    <property type="entry name" value="FAD/NAD(P)-binding domain"/>
    <property type="match status" value="1"/>
</dbReference>
<dbReference type="InterPro" id="IPR009158">
    <property type="entry name" value="G3P_DH_GlpB_su"/>
</dbReference>
<accession>A0A4R6EMX3</accession>
<evidence type="ECO:0000256" key="1">
    <source>
        <dbReference type="ARBA" id="ARBA00022630"/>
    </source>
</evidence>
<organism evidence="6 7">
    <name type="scientific">Scandinavium goeteborgense</name>
    <dbReference type="NCBI Taxonomy" id="1851514"/>
    <lineage>
        <taxon>Bacteria</taxon>
        <taxon>Pseudomonadati</taxon>
        <taxon>Pseudomonadota</taxon>
        <taxon>Gammaproteobacteria</taxon>
        <taxon>Enterobacterales</taxon>
        <taxon>Enterobacteriaceae</taxon>
        <taxon>Scandinavium</taxon>
    </lineage>
</organism>
<keyword evidence="7" id="KW-1185">Reference proteome</keyword>
<evidence type="ECO:0000256" key="3">
    <source>
        <dbReference type="ARBA" id="ARBA00023002"/>
    </source>
</evidence>
<evidence type="ECO:0000256" key="4">
    <source>
        <dbReference type="HAMAP-Rule" id="MF_00753"/>
    </source>
</evidence>
<evidence type="ECO:0000313" key="6">
    <source>
        <dbReference type="EMBL" id="TDN60564.1"/>
    </source>
</evidence>
<gene>
    <name evidence="4" type="primary">glpB</name>
    <name evidence="6" type="ORF">EC847_102138</name>
</gene>
<dbReference type="RefSeq" id="WP_133460399.1">
    <property type="nucleotide sequence ID" value="NZ_SNVX01000002.1"/>
</dbReference>
<dbReference type="OrthoDB" id="6395323at2"/>
<dbReference type="PIRSF" id="PIRSF000141">
    <property type="entry name" value="Anaerobic_G3P_dh"/>
    <property type="match status" value="1"/>
</dbReference>
<keyword evidence="3 4" id="KW-0560">Oxidoreductase</keyword>
<keyword evidence="2 4" id="KW-0288">FMN</keyword>
<comment type="cofactor">
    <cofactor evidence="4">
        <name>FMN</name>
        <dbReference type="ChEBI" id="CHEBI:58210"/>
    </cofactor>
</comment>
<dbReference type="InterPro" id="IPR003953">
    <property type="entry name" value="FAD-dep_OxRdtase_2_FAD-bd"/>
</dbReference>
<comment type="pathway">
    <text evidence="4">Polyol metabolism; glycerol degradation via glycerol kinase pathway; glycerone phosphate from sn-glycerol 3-phosphate (anaerobic route): step 1/1.</text>
</comment>
<comment type="function">
    <text evidence="4">Conversion of glycerol 3-phosphate to dihydroxyacetone. Uses fumarate or nitrate as electron acceptor.</text>
</comment>
<dbReference type="NCBIfam" id="NF003720">
    <property type="entry name" value="PRK05329.1-3"/>
    <property type="match status" value="1"/>
</dbReference>
<reference evidence="6 7" key="1">
    <citation type="submission" date="2019-03" db="EMBL/GenBank/DDBJ databases">
        <title>Genomic analyses of the natural microbiome of Caenorhabditis elegans.</title>
        <authorList>
            <person name="Samuel B."/>
        </authorList>
    </citation>
    <scope>NUCLEOTIDE SEQUENCE [LARGE SCALE GENOMIC DNA]</scope>
    <source>
        <strain evidence="6 7">BIGb0156</strain>
    </source>
</reference>
<comment type="catalytic activity">
    <reaction evidence="4">
        <text>a quinone + sn-glycerol 3-phosphate = dihydroxyacetone phosphate + a quinol</text>
        <dbReference type="Rhea" id="RHEA:18977"/>
        <dbReference type="ChEBI" id="CHEBI:24646"/>
        <dbReference type="ChEBI" id="CHEBI:57597"/>
        <dbReference type="ChEBI" id="CHEBI:57642"/>
        <dbReference type="ChEBI" id="CHEBI:132124"/>
        <dbReference type="EC" id="1.1.5.3"/>
    </reaction>
</comment>
<evidence type="ECO:0000256" key="2">
    <source>
        <dbReference type="ARBA" id="ARBA00022643"/>
    </source>
</evidence>
<comment type="subunit">
    <text evidence="4">Composed of a catalytic GlpA/B dimer and of membrane bound GlpC.</text>
</comment>
<dbReference type="UniPathway" id="UPA00618">
    <property type="reaction ID" value="UER00673"/>
</dbReference>
<dbReference type="GO" id="GO:0009331">
    <property type="term" value="C:glycerol-3-phosphate dehydrogenase (FAD) complex"/>
    <property type="evidence" value="ECO:0007669"/>
    <property type="project" value="InterPro"/>
</dbReference>
<proteinExistence type="inferred from homology"/>